<keyword evidence="1" id="KW-0472">Membrane</keyword>
<organism evidence="2 3">
    <name type="scientific">Pleurodeles waltl</name>
    <name type="common">Iberian ribbed newt</name>
    <dbReference type="NCBI Taxonomy" id="8319"/>
    <lineage>
        <taxon>Eukaryota</taxon>
        <taxon>Metazoa</taxon>
        <taxon>Chordata</taxon>
        <taxon>Craniata</taxon>
        <taxon>Vertebrata</taxon>
        <taxon>Euteleostomi</taxon>
        <taxon>Amphibia</taxon>
        <taxon>Batrachia</taxon>
        <taxon>Caudata</taxon>
        <taxon>Salamandroidea</taxon>
        <taxon>Salamandridae</taxon>
        <taxon>Pleurodelinae</taxon>
        <taxon>Pleurodeles</taxon>
    </lineage>
</organism>
<evidence type="ECO:0000313" key="3">
    <source>
        <dbReference type="Proteomes" id="UP001066276"/>
    </source>
</evidence>
<dbReference type="AlphaFoldDB" id="A0AAV7NKL5"/>
<keyword evidence="3" id="KW-1185">Reference proteome</keyword>
<keyword evidence="1" id="KW-0812">Transmembrane</keyword>
<reference evidence="2" key="1">
    <citation type="journal article" date="2022" name="bioRxiv">
        <title>Sequencing and chromosome-scale assembly of the giantPleurodeles waltlgenome.</title>
        <authorList>
            <person name="Brown T."/>
            <person name="Elewa A."/>
            <person name="Iarovenko S."/>
            <person name="Subramanian E."/>
            <person name="Araus A.J."/>
            <person name="Petzold A."/>
            <person name="Susuki M."/>
            <person name="Suzuki K.-i.T."/>
            <person name="Hayashi T."/>
            <person name="Toyoda A."/>
            <person name="Oliveira C."/>
            <person name="Osipova E."/>
            <person name="Leigh N.D."/>
            <person name="Simon A."/>
            <person name="Yun M.H."/>
        </authorList>
    </citation>
    <scope>NUCLEOTIDE SEQUENCE</scope>
    <source>
        <strain evidence="2">20211129_DDA</strain>
        <tissue evidence="2">Liver</tissue>
    </source>
</reference>
<keyword evidence="1" id="KW-1133">Transmembrane helix</keyword>
<dbReference type="EMBL" id="JANPWB010000012">
    <property type="protein sequence ID" value="KAJ1116556.1"/>
    <property type="molecule type" value="Genomic_DNA"/>
</dbReference>
<proteinExistence type="predicted"/>
<name>A0AAV7NKL5_PLEWA</name>
<sequence length="84" mass="9570">MSVVRGLYAVVRTLHRIPPVPSEEHNSDASIFLERQAMPLSAYTLSIGFGVRTFMLPTCIYYLLPHRIPYSNYGKCNEAQHSEK</sequence>
<gene>
    <name evidence="2" type="ORF">NDU88_004766</name>
</gene>
<evidence type="ECO:0000313" key="2">
    <source>
        <dbReference type="EMBL" id="KAJ1116556.1"/>
    </source>
</evidence>
<dbReference type="Proteomes" id="UP001066276">
    <property type="component" value="Chromosome 8"/>
</dbReference>
<evidence type="ECO:0000256" key="1">
    <source>
        <dbReference type="SAM" id="Phobius"/>
    </source>
</evidence>
<accession>A0AAV7NKL5</accession>
<protein>
    <submittedName>
        <fullName evidence="2">Uncharacterized protein</fullName>
    </submittedName>
</protein>
<comment type="caution">
    <text evidence="2">The sequence shown here is derived from an EMBL/GenBank/DDBJ whole genome shotgun (WGS) entry which is preliminary data.</text>
</comment>
<feature type="transmembrane region" description="Helical" evidence="1">
    <location>
        <begin position="42"/>
        <end position="64"/>
    </location>
</feature>